<organism evidence="4 6">
    <name type="scientific">Cucumis melo var. makuwa</name>
    <name type="common">Oriental melon</name>
    <dbReference type="NCBI Taxonomy" id="1194695"/>
    <lineage>
        <taxon>Eukaryota</taxon>
        <taxon>Viridiplantae</taxon>
        <taxon>Streptophyta</taxon>
        <taxon>Embryophyta</taxon>
        <taxon>Tracheophyta</taxon>
        <taxon>Spermatophyta</taxon>
        <taxon>Magnoliopsida</taxon>
        <taxon>eudicotyledons</taxon>
        <taxon>Gunneridae</taxon>
        <taxon>Pentapetalae</taxon>
        <taxon>rosids</taxon>
        <taxon>fabids</taxon>
        <taxon>Cucurbitales</taxon>
        <taxon>Cucurbitaceae</taxon>
        <taxon>Benincaseae</taxon>
        <taxon>Cucumis</taxon>
    </lineage>
</organism>
<dbReference type="Proteomes" id="UP000321947">
    <property type="component" value="Unassembled WGS sequence"/>
</dbReference>
<dbReference type="SUPFAM" id="SSF48452">
    <property type="entry name" value="TPR-like"/>
    <property type="match status" value="1"/>
</dbReference>
<gene>
    <name evidence="5" type="ORF">E5676_scaffold352G007140</name>
    <name evidence="4" type="ORF">E6C27_scaffold135G002300</name>
</gene>
<evidence type="ECO:0000313" key="4">
    <source>
        <dbReference type="EMBL" id="KAA0053839.1"/>
    </source>
</evidence>
<sequence length="315" mass="33212">MLSHFLPCSLTVSLALSLSPSSSTGNLSHLPLLYTILLSITTRITEKAVCVSFYGSVTGKTTNTHMGKRFQGKPYNHSGELSVSSETSPSGSDGHRSAAALRNSRPGHRRSFSTGSPLIYSVKTLTSTSNGVNGNVINSVSLNPNSNVFRSGNICPSGKVLKANIAHRTSNRTDTLGSGTGNYGHGSIIRGGGSGDGGAKLGSPGNLAEGNLGSGNLQFGSETLVVKRTMASSDSEEVKRAANELYRRGSFVEALSLYDRAISLFPENAAYRSNRAAALTALGRLGEAVRECEEAVRLDLGYGRAHQRLSALYLR</sequence>
<feature type="compositionally biased region" description="Polar residues" evidence="2">
    <location>
        <begin position="79"/>
        <end position="91"/>
    </location>
</feature>
<comment type="caution">
    <text evidence="4">The sequence shown here is derived from an EMBL/GenBank/DDBJ whole genome shotgun (WGS) entry which is preliminary data.</text>
</comment>
<dbReference type="PANTHER" id="PTHR46050">
    <property type="entry name" value="TPR REPEAT-CONTAINING THIOREDOXIN"/>
    <property type="match status" value="1"/>
</dbReference>
<keyword evidence="1" id="KW-0802">TPR repeat</keyword>
<reference evidence="6 7" key="1">
    <citation type="submission" date="2019-08" db="EMBL/GenBank/DDBJ databases">
        <title>Draft genome sequences of two oriental melons (Cucumis melo L. var makuwa).</title>
        <authorList>
            <person name="Kwon S.-Y."/>
        </authorList>
    </citation>
    <scope>NUCLEOTIDE SEQUENCE [LARGE SCALE GENOMIC DNA]</scope>
    <source>
        <strain evidence="7">cv. Chang Bougi</strain>
        <strain evidence="6">cv. SW 3</strain>
        <tissue evidence="4">Leaf</tissue>
    </source>
</reference>
<dbReference type="GO" id="GO:0005737">
    <property type="term" value="C:cytoplasm"/>
    <property type="evidence" value="ECO:0007669"/>
    <property type="project" value="TreeGrafter"/>
</dbReference>
<evidence type="ECO:0000256" key="1">
    <source>
        <dbReference type="PROSITE-ProRule" id="PRU00339"/>
    </source>
</evidence>
<dbReference type="PROSITE" id="PS50005">
    <property type="entry name" value="TPR"/>
    <property type="match status" value="1"/>
</dbReference>
<dbReference type="EMBL" id="SSTE01009109">
    <property type="protein sequence ID" value="KAA0053839.1"/>
    <property type="molecule type" value="Genomic_DNA"/>
</dbReference>
<dbReference type="EMBL" id="SSTD01003829">
    <property type="protein sequence ID" value="TYK25561.1"/>
    <property type="molecule type" value="Genomic_DNA"/>
</dbReference>
<keyword evidence="3" id="KW-0732">Signal</keyword>
<accession>A0A5A7UK41</accession>
<evidence type="ECO:0000313" key="6">
    <source>
        <dbReference type="Proteomes" id="UP000321393"/>
    </source>
</evidence>
<dbReference type="Proteomes" id="UP000321393">
    <property type="component" value="Unassembled WGS sequence"/>
</dbReference>
<dbReference type="AlphaFoldDB" id="A0A5A7UK41"/>
<feature type="repeat" description="TPR" evidence="1">
    <location>
        <begin position="235"/>
        <end position="268"/>
    </location>
</feature>
<feature type="chain" id="PRO_5042722261" evidence="3">
    <location>
        <begin position="25"/>
        <end position="315"/>
    </location>
</feature>
<name>A0A5A7UK41_CUCMM</name>
<dbReference type="InterPro" id="IPR019734">
    <property type="entry name" value="TPR_rpt"/>
</dbReference>
<dbReference type="SMART" id="SM00028">
    <property type="entry name" value="TPR"/>
    <property type="match status" value="2"/>
</dbReference>
<feature type="region of interest" description="Disordered" evidence="2">
    <location>
        <begin position="63"/>
        <end position="115"/>
    </location>
</feature>
<feature type="signal peptide" evidence="3">
    <location>
        <begin position="1"/>
        <end position="24"/>
    </location>
</feature>
<evidence type="ECO:0000256" key="2">
    <source>
        <dbReference type="SAM" id="MobiDB-lite"/>
    </source>
</evidence>
<evidence type="ECO:0000256" key="3">
    <source>
        <dbReference type="SAM" id="SignalP"/>
    </source>
</evidence>
<proteinExistence type="predicted"/>
<evidence type="ECO:0000313" key="7">
    <source>
        <dbReference type="Proteomes" id="UP000321947"/>
    </source>
</evidence>
<dbReference type="InterPro" id="IPR044534">
    <property type="entry name" value="TTL1-4"/>
</dbReference>
<dbReference type="Gene3D" id="1.25.40.10">
    <property type="entry name" value="Tetratricopeptide repeat domain"/>
    <property type="match status" value="1"/>
</dbReference>
<dbReference type="InterPro" id="IPR011990">
    <property type="entry name" value="TPR-like_helical_dom_sf"/>
</dbReference>
<dbReference type="STRING" id="1194695.A0A5A7UK41"/>
<dbReference type="PANTHER" id="PTHR46050:SF29">
    <property type="entry name" value="TPR REPEAT-CONTAINING THIOREDOXIN TTL4"/>
    <property type="match status" value="1"/>
</dbReference>
<evidence type="ECO:0000313" key="5">
    <source>
        <dbReference type="EMBL" id="TYK25561.1"/>
    </source>
</evidence>
<protein>
    <submittedName>
        <fullName evidence="4">Inactive TPR repeat-containing thioredoxin TTL3-like</fullName>
    </submittedName>
</protein>